<sequence>MPPVSLFLFCFSLRQESLLPRLECSGTISAHYSLHPEFKGFSCLSLLSTGAHHYAWLIFVFLVEVGFHHVGQAGLELLTSSDLFEMEFHSCCPGWSAVAQPWLTAISAPRVQAILLPQPSE</sequence>
<name>Q96LM4_HUMAN</name>
<accession>Q96LM4</accession>
<dbReference type="PANTHER" id="PTHR12138:SF133">
    <property type="entry name" value="SECRETED PROTEIN"/>
    <property type="match status" value="1"/>
</dbReference>
<reference evidence="1" key="1">
    <citation type="submission" date="2001-10" db="EMBL/GenBank/DDBJ databases">
        <title>NEDO human cDNA sequencing project.</title>
        <authorList>
            <person name="Ishibashi T."/>
            <person name="Kanehori K."/>
            <person name="Yosida M."/>
            <person name="Watanabe S."/>
            <person name="Ishida S."/>
            <person name="Ono Y."/>
            <person name="Hotuta T."/>
            <person name="Hiraoka S."/>
            <person name="Murakawa K."/>
            <person name="Takiguchi S."/>
            <person name="Kusano J."/>
            <person name="Watanabe M."/>
            <person name="Fujimori K."/>
            <person name="Tanai H."/>
            <person name="Ishida M."/>
            <person name="Yamashita H."/>
            <person name="Chiba Y."/>
            <person name="Suzuki Y."/>
            <person name="Hata H."/>
            <person name="Nakagawa K."/>
            <person name="Mizuno S."/>
            <person name="Morinaga M."/>
            <person name="Kawamura M."/>
            <person name="Sugiyama T."/>
            <person name="Irie R."/>
            <person name="Otsuki T."/>
            <person name="Sato H."/>
            <person name="Nishikawa T."/>
            <person name="Sugiyama A."/>
            <person name="Kawakami B."/>
            <person name="Nagai K."/>
            <person name="Isogai T."/>
            <person name="Sugano S."/>
        </authorList>
    </citation>
    <scope>NUCLEOTIDE SEQUENCE</scope>
    <source>
        <tissue evidence="1">Testis</tissue>
    </source>
</reference>
<proteinExistence type="evidence at transcript level"/>
<evidence type="ECO:0000313" key="1">
    <source>
        <dbReference type="EMBL" id="BAB71666.1"/>
    </source>
</evidence>
<dbReference type="PRINTS" id="PR02045">
    <property type="entry name" value="F138DOMAIN"/>
</dbReference>
<organism evidence="1">
    <name type="scientific">Homo sapiens</name>
    <name type="common">Human</name>
    <dbReference type="NCBI Taxonomy" id="9606"/>
    <lineage>
        <taxon>Eukaryota</taxon>
        <taxon>Metazoa</taxon>
        <taxon>Chordata</taxon>
        <taxon>Craniata</taxon>
        <taxon>Vertebrata</taxon>
        <taxon>Euteleostomi</taxon>
        <taxon>Mammalia</taxon>
        <taxon>Eutheria</taxon>
        <taxon>Euarchontoglires</taxon>
        <taxon>Primates</taxon>
        <taxon>Haplorrhini</taxon>
        <taxon>Catarrhini</taxon>
        <taxon>Hominidae</taxon>
        <taxon>Homo</taxon>
    </lineage>
</organism>
<dbReference type="PANTHER" id="PTHR12138">
    <property type="entry name" value="PRIMATE-EXPANDED PROTEIN FAMILY"/>
    <property type="match status" value="1"/>
</dbReference>
<protein>
    <submittedName>
        <fullName evidence="1">cDNA FLJ25372 fis, clone TST01887</fullName>
    </submittedName>
</protein>
<dbReference type="AlphaFoldDB" id="Q96LM4"/>
<dbReference type="PeptideAtlas" id="Q96LM4"/>
<dbReference type="EMBL" id="AK058101">
    <property type="protein sequence ID" value="BAB71666.1"/>
    <property type="molecule type" value="mRNA"/>
</dbReference>